<dbReference type="InterPro" id="IPR053714">
    <property type="entry name" value="Iso_Racemase_Enz_sf"/>
</dbReference>
<dbReference type="EMBL" id="JAPMOU010000015">
    <property type="protein sequence ID" value="MDE1462899.1"/>
    <property type="molecule type" value="Genomic_DNA"/>
</dbReference>
<accession>A0ABT5UCT7</accession>
<evidence type="ECO:0000256" key="1">
    <source>
        <dbReference type="ARBA" id="ARBA00038414"/>
    </source>
</evidence>
<dbReference type="Gene3D" id="3.40.50.12500">
    <property type="match status" value="1"/>
</dbReference>
<gene>
    <name evidence="2" type="ORF">ORQ98_13065</name>
</gene>
<dbReference type="InterPro" id="IPR015942">
    <property type="entry name" value="Asp/Glu/hydantoin_racemase"/>
</dbReference>
<proteinExistence type="inferred from homology"/>
<comment type="caution">
    <text evidence="2">The sequence shown here is derived from an EMBL/GenBank/DDBJ whole genome shotgun (WGS) entry which is preliminary data.</text>
</comment>
<evidence type="ECO:0000313" key="3">
    <source>
        <dbReference type="Proteomes" id="UP001528823"/>
    </source>
</evidence>
<protein>
    <submittedName>
        <fullName evidence="2">Aspartate/glutamate racemase family protein</fullName>
    </submittedName>
</protein>
<evidence type="ECO:0000313" key="2">
    <source>
        <dbReference type="EMBL" id="MDE1462899.1"/>
    </source>
</evidence>
<dbReference type="PANTHER" id="PTHR28047:SF5">
    <property type="entry name" value="PROTEIN DCG1"/>
    <property type="match status" value="1"/>
</dbReference>
<name>A0ABT5UCT7_9GAMM</name>
<dbReference type="Pfam" id="PF01177">
    <property type="entry name" value="Asp_Glu_race"/>
    <property type="match status" value="1"/>
</dbReference>
<dbReference type="RefSeq" id="WP_274689249.1">
    <property type="nucleotide sequence ID" value="NZ_JAPMOU010000015.1"/>
</dbReference>
<dbReference type="PANTHER" id="PTHR28047">
    <property type="entry name" value="PROTEIN DCG1"/>
    <property type="match status" value="1"/>
</dbReference>
<reference evidence="2 3" key="1">
    <citation type="submission" date="2022-11" db="EMBL/GenBank/DDBJ databases">
        <title>Spartinivicinus poritis sp. nov., isolated from scleractinian coral Porites lutea.</title>
        <authorList>
            <person name="Zhang G."/>
            <person name="Cai L."/>
            <person name="Wei Q."/>
        </authorList>
    </citation>
    <scope>NUCLEOTIDE SEQUENCE [LARGE SCALE GENOMIC DNA]</scope>
    <source>
        <strain evidence="2 3">A2-2</strain>
    </source>
</reference>
<comment type="similarity">
    <text evidence="1">Belongs to the HyuE racemase family.</text>
</comment>
<dbReference type="InterPro" id="IPR052186">
    <property type="entry name" value="Hydantoin_racemase-like"/>
</dbReference>
<organism evidence="2 3">
    <name type="scientific">Spartinivicinus poritis</name>
    <dbReference type="NCBI Taxonomy" id="2994640"/>
    <lineage>
        <taxon>Bacteria</taxon>
        <taxon>Pseudomonadati</taxon>
        <taxon>Pseudomonadota</taxon>
        <taxon>Gammaproteobacteria</taxon>
        <taxon>Oceanospirillales</taxon>
        <taxon>Zooshikellaceae</taxon>
        <taxon>Spartinivicinus</taxon>
    </lineage>
</organism>
<dbReference type="Proteomes" id="UP001528823">
    <property type="component" value="Unassembled WGS sequence"/>
</dbReference>
<keyword evidence="3" id="KW-1185">Reference proteome</keyword>
<sequence>MQKILIIVPVNNTQFNQTIKRAVQPVIPPDFSVDILNINEGSDCIESRYDLVRNAPHVVNLATQAEQEGYSGLFITDMDMCGVEAVREVVNIPTIGGFRASAYTAMMLANKFSIITVMDSVVALQEQHIKEFGLVHNFASIRNVNVPVKHLGNEEIIFNKVLDAGRLAIINDGAQAIIFGCTGFVNMATRVSKALEDEGIRIPVIDPNCAAISYLVLLIRNQLLQSRKVYQRPINFT</sequence>